<dbReference type="VEuPathDB" id="FungiDB:RhiirA1_378549"/>
<dbReference type="PANTHER" id="PTHR11102">
    <property type="entry name" value="SEL-1-LIKE PROTEIN"/>
    <property type="match status" value="1"/>
</dbReference>
<dbReference type="InterPro" id="IPR011990">
    <property type="entry name" value="TPR-like_helical_dom_sf"/>
</dbReference>
<dbReference type="SMART" id="SM00671">
    <property type="entry name" value="SEL1"/>
    <property type="match status" value="10"/>
</dbReference>
<evidence type="ECO:0000313" key="2">
    <source>
        <dbReference type="EMBL" id="PKC68043.1"/>
    </source>
</evidence>
<dbReference type="GO" id="GO:0005789">
    <property type="term" value="C:endoplasmic reticulum membrane"/>
    <property type="evidence" value="ECO:0007669"/>
    <property type="project" value="TreeGrafter"/>
</dbReference>
<dbReference type="Gene3D" id="1.25.40.10">
    <property type="entry name" value="Tetratricopeptide repeat domain"/>
    <property type="match status" value="4"/>
</dbReference>
<dbReference type="SUPFAM" id="SSF81901">
    <property type="entry name" value="HCP-like"/>
    <property type="match status" value="4"/>
</dbReference>
<organism evidence="2 3">
    <name type="scientific">Rhizophagus irregularis</name>
    <dbReference type="NCBI Taxonomy" id="588596"/>
    <lineage>
        <taxon>Eukaryota</taxon>
        <taxon>Fungi</taxon>
        <taxon>Fungi incertae sedis</taxon>
        <taxon>Mucoromycota</taxon>
        <taxon>Glomeromycotina</taxon>
        <taxon>Glomeromycetes</taxon>
        <taxon>Glomerales</taxon>
        <taxon>Glomeraceae</taxon>
        <taxon>Rhizophagus</taxon>
    </lineage>
</organism>
<proteinExistence type="inferred from homology"/>
<accession>A0A2I1EJ60</accession>
<protein>
    <submittedName>
        <fullName evidence="2">HCP-like protein</fullName>
    </submittedName>
</protein>
<name>A0A2I1EJ60_9GLOM</name>
<dbReference type="GO" id="GO:0036503">
    <property type="term" value="P:ERAD pathway"/>
    <property type="evidence" value="ECO:0007669"/>
    <property type="project" value="TreeGrafter"/>
</dbReference>
<dbReference type="InterPro" id="IPR006597">
    <property type="entry name" value="Sel1-like"/>
</dbReference>
<dbReference type="Proteomes" id="UP000232688">
    <property type="component" value="Unassembled WGS sequence"/>
</dbReference>
<sequence length="844" mass="95476">MLCKLKRFPLIGCVLYILFIITIAHVTAITNDELSQDTATQTQSVIITEKSDGLYKLEEKLSADEIYQKALRILRTLKSSQKKRFEFDETDPSLLLLSYRLLTKFIFSIFGLRSPVADNSEIGKRIIAEYKHPKLIRAVELLEKAAFEYNHNGALFTLGEINFYAKYTHPRNLTAALYYYRELANRSGNATAQQMIGFMYATGIGNVVERDQGKALLYHTFAALGRDTAAEMTLGYRHLMGIGVPRSCEDAVFYYKRVADKAIDYYKSGPPGGHQLPPPPFKTRLYDEDGGVYGYGASGGPGHASKHGDQAVLDDILEFYHYSAENGDVTAQLGLGQLYYQGTRNIHQNFQRAYNYLKNVANKYWITENPFEDLPNMNSKQRIAAGQAAGILGRMYLRGEGVEQDNKTALKWFIRGVRLDDPASWNGLGIMYMEGIEVKKDLEQAMRLFKFAAEKEYTEAQVNLGLIYLHQKGSYEAAFEFFRLAAEQKHILAQYYLAEMYEEGLGAERYCTAAAYYKMVAERGDWLHSPFLIAYTSYRTGDRDSALINYLLAAERGYELGQANTAWLLDQDKSRWHPPHLIPKIDPFRERLALIYWTRSANQGNVDSRVKMGDYYFKGFGTEVNYEKAAACYQVAAEVELSAMAMWNLGWMHENGIGVAKDFHLAKRWYDQSLSTNPDAYLPVTLSLIKLYTKSFWNYITGYGTSADDSDESSKRLWYDPIFNSEREESDGSVTTKETNEREGWDAVGPDEQLIKSYNARKKGVDEFSESSDITDEEYDEEEYESEDLMENLMILVMCLLVGWLVYLRQLRWNQAENNRAGGGGGGGGGGGAGAGGADGARAW</sequence>
<reference evidence="2 3" key="2">
    <citation type="submission" date="2017-10" db="EMBL/GenBank/DDBJ databases">
        <title>Genome analyses suggest a sexual origin of heterokaryosis in a supposedly ancient asexual fungus.</title>
        <authorList>
            <person name="Corradi N."/>
            <person name="Sedzielewska K."/>
            <person name="Noel J."/>
            <person name="Charron P."/>
            <person name="Farinelli L."/>
            <person name="Marton T."/>
            <person name="Kruger M."/>
            <person name="Pelin A."/>
            <person name="Brachmann A."/>
            <person name="Corradi N."/>
        </authorList>
    </citation>
    <scope>NUCLEOTIDE SEQUENCE [LARGE SCALE GENOMIC DNA]</scope>
    <source>
        <strain evidence="2 3">A1</strain>
    </source>
</reference>
<comment type="caution">
    <text evidence="2">The sequence shown here is derived from an EMBL/GenBank/DDBJ whole genome shotgun (WGS) entry which is preliminary data.</text>
</comment>
<dbReference type="AlphaFoldDB" id="A0A2I1EJ60"/>
<dbReference type="EMBL" id="LLXH01000356">
    <property type="protein sequence ID" value="PKC68043.1"/>
    <property type="molecule type" value="Genomic_DNA"/>
</dbReference>
<evidence type="ECO:0000313" key="3">
    <source>
        <dbReference type="Proteomes" id="UP000232688"/>
    </source>
</evidence>
<dbReference type="Pfam" id="PF08238">
    <property type="entry name" value="Sel1"/>
    <property type="match status" value="11"/>
</dbReference>
<dbReference type="InterPro" id="IPR050767">
    <property type="entry name" value="Sel1_AlgK"/>
</dbReference>
<dbReference type="SMR" id="A0A2I1EJ60"/>
<dbReference type="PANTHER" id="PTHR11102:SF147">
    <property type="entry name" value="SEL1L ADAPTOR SUBUNIT OF ERAD E3 UBIQUITIN LIGASE"/>
    <property type="match status" value="1"/>
</dbReference>
<reference evidence="2 3" key="1">
    <citation type="submission" date="2017-10" db="EMBL/GenBank/DDBJ databases">
        <title>Extensive intraspecific genome diversity in a model arbuscular mycorrhizal fungus.</title>
        <authorList>
            <person name="Chen E.C.H."/>
            <person name="Morin E."/>
            <person name="Baudet D."/>
            <person name="Noel J."/>
            <person name="Ndikumana S."/>
            <person name="Charron P."/>
            <person name="St-Onge C."/>
            <person name="Giorgi J."/>
            <person name="Grigoriev I.V."/>
            <person name="Roux C."/>
            <person name="Martin F.M."/>
            <person name="Corradi N."/>
        </authorList>
    </citation>
    <scope>NUCLEOTIDE SEQUENCE [LARGE SCALE GENOMIC DNA]</scope>
    <source>
        <strain evidence="2 3">A1</strain>
    </source>
</reference>
<dbReference type="VEuPathDB" id="FungiDB:RhiirFUN_008754"/>
<dbReference type="VEuPathDB" id="FungiDB:FUN_008389"/>
<comment type="similarity">
    <text evidence="1">Belongs to the sel-1 family.</text>
</comment>
<dbReference type="OrthoDB" id="27934at2759"/>
<gene>
    <name evidence="2" type="ORF">RhiirA1_378549</name>
</gene>
<evidence type="ECO:0000256" key="1">
    <source>
        <dbReference type="ARBA" id="ARBA00038101"/>
    </source>
</evidence>